<organism evidence="3 4">
    <name type="scientific">Fusarium venenatum</name>
    <dbReference type="NCBI Taxonomy" id="56646"/>
    <lineage>
        <taxon>Eukaryota</taxon>
        <taxon>Fungi</taxon>
        <taxon>Dikarya</taxon>
        <taxon>Ascomycota</taxon>
        <taxon>Pezizomycotina</taxon>
        <taxon>Sordariomycetes</taxon>
        <taxon>Hypocreomycetidae</taxon>
        <taxon>Hypocreales</taxon>
        <taxon>Nectriaceae</taxon>
        <taxon>Fusarium</taxon>
    </lineage>
</organism>
<dbReference type="Pfam" id="PF01738">
    <property type="entry name" value="DLH"/>
    <property type="match status" value="1"/>
</dbReference>
<accession>A0A2L2THB6</accession>
<dbReference type="InterPro" id="IPR051411">
    <property type="entry name" value="Polyketide_trans_af380"/>
</dbReference>
<dbReference type="STRING" id="56646.A0A2L2THB6"/>
<sequence>MVAHGKYTTEKVTYRSHGEDIAGVLYRPTNISNPPGIVIIGPYSFIKEQAPLQYATRLADEGYAALIFDPRTVGESSGMPRRLENPKMKNEDAVAGLDYLAGRGDVDKSKLFLVGICQGGPECLDIASYDDRVKGVASVTGYFRDHETDIYMICAGCVDWQPGADIATMKMPTPEQGEALLKARLERAKKARDLYEKTGEVTYQPLVDAKVADPDTGSTAGLPGPVVWSWYGPWTLKGFENRYAVMSDLDHFSYSTVEGVAKLNKPALVIHGDNCMNGAAAKRHFDSIPIKNKKLIWDNGVSHFQHYDQPECVDRNVGEIASWFEKI</sequence>
<reference evidence="4" key="1">
    <citation type="submission" date="2014-10" db="EMBL/GenBank/DDBJ databases">
        <authorList>
            <person name="King R."/>
        </authorList>
    </citation>
    <scope>NUCLEOTIDE SEQUENCE [LARGE SCALE GENOMIC DNA]</scope>
    <source>
        <strain evidence="4">A3/5</strain>
    </source>
</reference>
<evidence type="ECO:0000313" key="3">
    <source>
        <dbReference type="EMBL" id="CEI41578.1"/>
    </source>
</evidence>
<keyword evidence="4" id="KW-1185">Reference proteome</keyword>
<feature type="domain" description="Dienelactone hydrolase" evidence="2">
    <location>
        <begin position="21"/>
        <end position="144"/>
    </location>
</feature>
<proteinExistence type="inferred from homology"/>
<dbReference type="EMBL" id="LN649232">
    <property type="protein sequence ID" value="CEI41578.1"/>
    <property type="molecule type" value="Genomic_DNA"/>
</dbReference>
<dbReference type="Gene3D" id="3.40.50.1820">
    <property type="entry name" value="alpha/beta hydrolase"/>
    <property type="match status" value="1"/>
</dbReference>
<evidence type="ECO:0000256" key="1">
    <source>
        <dbReference type="ARBA" id="ARBA00029464"/>
    </source>
</evidence>
<dbReference type="AlphaFoldDB" id="A0A2L2THB6"/>
<evidence type="ECO:0000313" key="4">
    <source>
        <dbReference type="Proteomes" id="UP000245910"/>
    </source>
</evidence>
<dbReference type="SUPFAM" id="SSF53474">
    <property type="entry name" value="alpha/beta-Hydrolases"/>
    <property type="match status" value="1"/>
</dbReference>
<name>A0A2L2THB6_9HYPO</name>
<comment type="similarity">
    <text evidence="1">Belongs to the polyketide transferase af380 family.</text>
</comment>
<dbReference type="InterPro" id="IPR002925">
    <property type="entry name" value="Dienelactn_hydro"/>
</dbReference>
<dbReference type="GO" id="GO:0016787">
    <property type="term" value="F:hydrolase activity"/>
    <property type="evidence" value="ECO:0007669"/>
    <property type="project" value="InterPro"/>
</dbReference>
<dbReference type="OrthoDB" id="2498029at2759"/>
<protein>
    <recommendedName>
        <fullName evidence="2">Dienelactone hydrolase domain-containing protein</fullName>
    </recommendedName>
</protein>
<dbReference type="PANTHER" id="PTHR47751">
    <property type="entry name" value="SUPERFAMILY HYDROLASE, PUTATIVE (AFU_ORTHOLOGUE AFUA_2G16580)-RELATED"/>
    <property type="match status" value="1"/>
</dbReference>
<dbReference type="Proteomes" id="UP000245910">
    <property type="component" value="Chromosome IIII"/>
</dbReference>
<evidence type="ECO:0000259" key="2">
    <source>
        <dbReference type="Pfam" id="PF01738"/>
    </source>
</evidence>
<dbReference type="Gene3D" id="1.10.10.800">
    <property type="match status" value="1"/>
</dbReference>
<dbReference type="PANTHER" id="PTHR47751:SF1">
    <property type="entry name" value="SUPERFAMILY HYDROLASE, PUTATIVE (AFU_ORTHOLOGUE AFUA_2G16580)-RELATED"/>
    <property type="match status" value="1"/>
</dbReference>
<dbReference type="InterPro" id="IPR029058">
    <property type="entry name" value="AB_hydrolase_fold"/>
</dbReference>